<dbReference type="STRING" id="320771.Cflav_PD5705"/>
<dbReference type="FunFam" id="3.30.559.10:FF:000012">
    <property type="entry name" value="Non-ribosomal peptide synthetase"/>
    <property type="match status" value="1"/>
</dbReference>
<dbReference type="FunFam" id="2.30.38.10:FF:000001">
    <property type="entry name" value="Non-ribosomal peptide synthetase PvdI"/>
    <property type="match status" value="1"/>
</dbReference>
<comment type="caution">
    <text evidence="6">The sequence shown here is derived from an EMBL/GenBank/DDBJ whole genome shotgun (WGS) entry which is preliminary data.</text>
</comment>
<dbReference type="FunFam" id="3.30.300.30:FF:000010">
    <property type="entry name" value="Enterobactin synthetase component F"/>
    <property type="match status" value="1"/>
</dbReference>
<dbReference type="FunFam" id="1.10.1200.10:FF:000005">
    <property type="entry name" value="Nonribosomal peptide synthetase 1"/>
    <property type="match status" value="1"/>
</dbReference>
<dbReference type="PROSITE" id="PS50075">
    <property type="entry name" value="CARRIER"/>
    <property type="match status" value="1"/>
</dbReference>
<sequence length="1402" mass="156972">MSDCSESLTKDKITVPYITDSRILDTSVTKERLLEKRVHRALQTDGDEKTIFPVRTDGPAPLSFAQQRLWFLDQLHPNSPLYNMTMAARLVGKLDISAFQHAISKIIHRHQILRTRFINIEGEPWQEVFETAAFQLPLEDLSTKSGGDCEKQVQLRLEEEARRPFNLSGDVLLRSVLFRISPEEHVLFVSIHHIASDAFSLGILFQEMACFYGAALVSQPPTLPELMIQYADYAAWQREESNKSSMREHLAYWKEQLADAPELLELPVDKPRPLVPSSSGGRRVRQLRPELVSALQKLAQSEGVTLFMLLLGAFQMFLHRLTGQRDVLVGIPIAGRHLLETERLIGFFINTLVTRSRPVGNPTFRELLKEVKTTTLKAYAHQELPFEKLVEELQPKRTTCYTPLIQTMFVLQTGLAQKIVLPELKVTLQEVGTGTAKFDLMLTMNHAGDALSAEMEYNSDLFNSTTIERWLGHFEMLLAGIARESDGRLNDFSMLNEEERRCILVEWNQTRKEYPRGISVPQVFEDKAARYPESIAVIDVNESLTYRELNERSNQLAHYLKRCGLQPEQCVGVYLERSVRMVVALLACLKAGGAYLPLDQSFPRKRLGFMLIDSKASMIITEEEFSHEFKECSARTICLDKEADEIAEESLTNPAPGSTGERLAYVIYTSGSTGKPKGVCTPHRAITRTVLNTDYVHLDQSIVMAQATNASFDAAIWEIWGALLNGARLVITPTEVLLSPRELQNHLQHHGITSLFLTTSLFHQLVSEVPSIFCGLRHLMVGGEAMEPKWAAEVLRNGPPQELLNGYGPTESTVFATCKLVCSVPAQVESIPIGRPIENTSTYVLDSNLQPVPIGVAGELYIGGDGLALGYLNQPELTAQKFIPNPFVPNPEARLYKTGDLACYLPDGNLEFLGRIDQQVKIRGFRIELGEIESTLLQHPAIRQCIVTVCPGAGGVKQLAGYLVCRQSHSASSLELQNFLKQRIPEFMVPAFFVFLGALPLTPNGKVDRPALPIPDASTGMSDEKLSPRNETERQLQLVWEEVLNMRPIGIQDKFFALGGHSLLAVRLLARIERKFGRKVSVSALFQNPSIEQVALLLRSHSSQTSGSAIVEIQRRGTKPPLMLVHGVGGGMFWGYNNLSHHLPEDQPVFAFKSRALDGKDEFEGIEVMATQYVEDLRAFQPYGPYYLGGYCFGGVVAYEMACQLLAKGEKVALLALINSTPPNSSYTRFRYTPAMILRFARNLCMRCGASLCSTPEKRREFFRWKMRSMIKGLRRILLPSGSGPEGKSIDDLLDLSQYTEQQQKLWQSHFRSLVNYRPPVYPGHVTLLRSPVHLLRCSFAPDYGWSEFSQKGVTVKIIPGAHETIIQEPHVKILGAELSTSLAESQALADRGKRLTPGTSM</sequence>
<dbReference type="GO" id="GO:0031177">
    <property type="term" value="F:phosphopantetheine binding"/>
    <property type="evidence" value="ECO:0007669"/>
    <property type="project" value="InterPro"/>
</dbReference>
<evidence type="ECO:0000259" key="5">
    <source>
        <dbReference type="PROSITE" id="PS50075"/>
    </source>
</evidence>
<dbReference type="InterPro" id="IPR010071">
    <property type="entry name" value="AA_adenyl_dom"/>
</dbReference>
<name>B9XAN5_PEDPL</name>
<dbReference type="SUPFAM" id="SSF53474">
    <property type="entry name" value="alpha/beta-Hydrolases"/>
    <property type="match status" value="1"/>
</dbReference>
<dbReference type="Pfam" id="PF00668">
    <property type="entry name" value="Condensation"/>
    <property type="match status" value="1"/>
</dbReference>
<gene>
    <name evidence="6" type="ORF">Cflav_PD5705</name>
</gene>
<organism evidence="6 7">
    <name type="scientific">Pedosphaera parvula (strain Ellin514)</name>
    <dbReference type="NCBI Taxonomy" id="320771"/>
    <lineage>
        <taxon>Bacteria</taxon>
        <taxon>Pseudomonadati</taxon>
        <taxon>Verrucomicrobiota</taxon>
        <taxon>Pedosphaerae</taxon>
        <taxon>Pedosphaerales</taxon>
        <taxon>Pedosphaeraceae</taxon>
        <taxon>Pedosphaera</taxon>
    </lineage>
</organism>
<keyword evidence="4" id="KW-0597">Phosphoprotein</keyword>
<dbReference type="Gene3D" id="1.10.1200.10">
    <property type="entry name" value="ACP-like"/>
    <property type="match status" value="1"/>
</dbReference>
<dbReference type="InterPro" id="IPR045851">
    <property type="entry name" value="AMP-bd_C_sf"/>
</dbReference>
<dbReference type="PANTHER" id="PTHR45527:SF1">
    <property type="entry name" value="FATTY ACID SYNTHASE"/>
    <property type="match status" value="1"/>
</dbReference>
<dbReference type="InterPro" id="IPR036736">
    <property type="entry name" value="ACP-like_sf"/>
</dbReference>
<dbReference type="SMART" id="SM00823">
    <property type="entry name" value="PKS_PP"/>
    <property type="match status" value="1"/>
</dbReference>
<evidence type="ECO:0000313" key="6">
    <source>
        <dbReference type="EMBL" id="EEF63070.1"/>
    </source>
</evidence>
<keyword evidence="7" id="KW-1185">Reference proteome</keyword>
<reference evidence="6 7" key="1">
    <citation type="journal article" date="2011" name="J. Bacteriol.">
        <title>Genome sequence of 'Pedosphaera parvula' Ellin514, an aerobic Verrucomicrobial isolate from pasture soil.</title>
        <authorList>
            <person name="Kant R."/>
            <person name="van Passel M.W."/>
            <person name="Sangwan P."/>
            <person name="Palva A."/>
            <person name="Lucas S."/>
            <person name="Copeland A."/>
            <person name="Lapidus A."/>
            <person name="Glavina Del Rio T."/>
            <person name="Dalin E."/>
            <person name="Tice H."/>
            <person name="Bruce D."/>
            <person name="Goodwin L."/>
            <person name="Pitluck S."/>
            <person name="Chertkov O."/>
            <person name="Larimer F.W."/>
            <person name="Land M.L."/>
            <person name="Hauser L."/>
            <person name="Brettin T.S."/>
            <person name="Detter J.C."/>
            <person name="Han S."/>
            <person name="de Vos W.M."/>
            <person name="Janssen P.H."/>
            <person name="Smidt H."/>
        </authorList>
    </citation>
    <scope>NUCLEOTIDE SEQUENCE [LARGE SCALE GENOMIC DNA]</scope>
    <source>
        <strain evidence="6 7">Ellin514</strain>
    </source>
</reference>
<dbReference type="Proteomes" id="UP000003688">
    <property type="component" value="Unassembled WGS sequence"/>
</dbReference>
<dbReference type="InterPro" id="IPR020806">
    <property type="entry name" value="PKS_PP-bd"/>
</dbReference>
<dbReference type="GO" id="GO:0009366">
    <property type="term" value="C:enterobactin synthetase complex"/>
    <property type="evidence" value="ECO:0007669"/>
    <property type="project" value="TreeGrafter"/>
</dbReference>
<dbReference type="SUPFAM" id="SSF52777">
    <property type="entry name" value="CoA-dependent acyltransferases"/>
    <property type="match status" value="2"/>
</dbReference>
<dbReference type="NCBIfam" id="TIGR01733">
    <property type="entry name" value="AA-adenyl-dom"/>
    <property type="match status" value="1"/>
</dbReference>
<dbReference type="PROSITE" id="PS00012">
    <property type="entry name" value="PHOSPHOPANTETHEINE"/>
    <property type="match status" value="1"/>
</dbReference>
<dbReference type="GO" id="GO:0043041">
    <property type="term" value="P:amino acid activation for nonribosomal peptide biosynthetic process"/>
    <property type="evidence" value="ECO:0007669"/>
    <property type="project" value="TreeGrafter"/>
</dbReference>
<comment type="cofactor">
    <cofactor evidence="1">
        <name>pantetheine 4'-phosphate</name>
        <dbReference type="ChEBI" id="CHEBI:47942"/>
    </cofactor>
</comment>
<dbReference type="Gene3D" id="3.40.50.1820">
    <property type="entry name" value="alpha/beta hydrolase"/>
    <property type="match status" value="1"/>
</dbReference>
<dbReference type="Pfam" id="PF00550">
    <property type="entry name" value="PP-binding"/>
    <property type="match status" value="1"/>
</dbReference>
<dbReference type="InterPro" id="IPR020845">
    <property type="entry name" value="AMP-binding_CS"/>
</dbReference>
<evidence type="ECO:0000256" key="3">
    <source>
        <dbReference type="ARBA" id="ARBA00022450"/>
    </source>
</evidence>
<dbReference type="EMBL" id="ABOX02000002">
    <property type="protein sequence ID" value="EEF63070.1"/>
    <property type="molecule type" value="Genomic_DNA"/>
</dbReference>
<dbReference type="PANTHER" id="PTHR45527">
    <property type="entry name" value="NONRIBOSOMAL PEPTIDE SYNTHETASE"/>
    <property type="match status" value="1"/>
</dbReference>
<dbReference type="InterPro" id="IPR000873">
    <property type="entry name" value="AMP-dep_synth/lig_dom"/>
</dbReference>
<dbReference type="GO" id="GO:0005829">
    <property type="term" value="C:cytosol"/>
    <property type="evidence" value="ECO:0007669"/>
    <property type="project" value="TreeGrafter"/>
</dbReference>
<dbReference type="Pfam" id="PF00975">
    <property type="entry name" value="Thioesterase"/>
    <property type="match status" value="1"/>
</dbReference>
<dbReference type="Gene3D" id="3.30.559.10">
    <property type="entry name" value="Chloramphenicol acetyltransferase-like domain"/>
    <property type="match status" value="1"/>
</dbReference>
<keyword evidence="3" id="KW-0596">Phosphopantetheine</keyword>
<dbReference type="InterPro" id="IPR029058">
    <property type="entry name" value="AB_hydrolase_fold"/>
</dbReference>
<dbReference type="InterPro" id="IPR009081">
    <property type="entry name" value="PP-bd_ACP"/>
</dbReference>
<dbReference type="InterPro" id="IPR001031">
    <property type="entry name" value="Thioesterase"/>
</dbReference>
<dbReference type="InterPro" id="IPR023213">
    <property type="entry name" value="CAT-like_dom_sf"/>
</dbReference>
<accession>B9XAN5</accession>
<dbReference type="InterPro" id="IPR006162">
    <property type="entry name" value="Ppantetheine_attach_site"/>
</dbReference>
<dbReference type="CDD" id="cd19531">
    <property type="entry name" value="LCL_NRPS-like"/>
    <property type="match status" value="1"/>
</dbReference>
<dbReference type="Gene3D" id="3.30.300.30">
    <property type="match status" value="1"/>
</dbReference>
<dbReference type="Gene3D" id="2.30.38.10">
    <property type="entry name" value="Luciferase, Domain 3"/>
    <property type="match status" value="1"/>
</dbReference>
<protein>
    <submittedName>
        <fullName evidence="6">Amino acid adenylation domain protein</fullName>
    </submittedName>
</protein>
<dbReference type="InterPro" id="IPR025110">
    <property type="entry name" value="AMP-bd_C"/>
</dbReference>
<dbReference type="PROSITE" id="PS00455">
    <property type="entry name" value="AMP_BINDING"/>
    <property type="match status" value="1"/>
</dbReference>
<dbReference type="GO" id="GO:0009239">
    <property type="term" value="P:enterobactin biosynthetic process"/>
    <property type="evidence" value="ECO:0007669"/>
    <property type="project" value="TreeGrafter"/>
</dbReference>
<dbReference type="GO" id="GO:0047527">
    <property type="term" value="F:2,3-dihydroxybenzoate-serine ligase activity"/>
    <property type="evidence" value="ECO:0007669"/>
    <property type="project" value="TreeGrafter"/>
</dbReference>
<dbReference type="Gene3D" id="3.30.559.30">
    <property type="entry name" value="Nonribosomal peptide synthetase, condensation domain"/>
    <property type="match status" value="1"/>
</dbReference>
<dbReference type="Gene3D" id="3.40.50.980">
    <property type="match status" value="2"/>
</dbReference>
<dbReference type="FunFam" id="3.40.50.12780:FF:000012">
    <property type="entry name" value="Non-ribosomal peptide synthetase"/>
    <property type="match status" value="1"/>
</dbReference>
<evidence type="ECO:0000313" key="7">
    <source>
        <dbReference type="Proteomes" id="UP000003688"/>
    </source>
</evidence>
<evidence type="ECO:0000256" key="4">
    <source>
        <dbReference type="ARBA" id="ARBA00022553"/>
    </source>
</evidence>
<proteinExistence type="inferred from homology"/>
<dbReference type="SUPFAM" id="SSF47336">
    <property type="entry name" value="ACP-like"/>
    <property type="match status" value="1"/>
</dbReference>
<evidence type="ECO:0000256" key="2">
    <source>
        <dbReference type="ARBA" id="ARBA00006432"/>
    </source>
</evidence>
<dbReference type="SUPFAM" id="SSF56801">
    <property type="entry name" value="Acetyl-CoA synthetase-like"/>
    <property type="match status" value="1"/>
</dbReference>
<dbReference type="Pfam" id="PF00501">
    <property type="entry name" value="AMP-binding"/>
    <property type="match status" value="1"/>
</dbReference>
<dbReference type="FunFam" id="3.40.50.980:FF:000001">
    <property type="entry name" value="Non-ribosomal peptide synthetase"/>
    <property type="match status" value="1"/>
</dbReference>
<comment type="similarity">
    <text evidence="2">Belongs to the ATP-dependent AMP-binding enzyme family.</text>
</comment>
<dbReference type="InterPro" id="IPR001242">
    <property type="entry name" value="Condensation_dom"/>
</dbReference>
<dbReference type="Pfam" id="PF13193">
    <property type="entry name" value="AMP-binding_C"/>
    <property type="match status" value="1"/>
</dbReference>
<dbReference type="CDD" id="cd12117">
    <property type="entry name" value="A_NRPS_Srf_like"/>
    <property type="match status" value="1"/>
</dbReference>
<evidence type="ECO:0000256" key="1">
    <source>
        <dbReference type="ARBA" id="ARBA00001957"/>
    </source>
</evidence>
<feature type="domain" description="Carrier" evidence="5">
    <location>
        <begin position="1027"/>
        <end position="1102"/>
    </location>
</feature>